<dbReference type="Pfam" id="PF12796">
    <property type="entry name" value="Ank_2"/>
    <property type="match status" value="2"/>
</dbReference>
<evidence type="ECO:0000256" key="7">
    <source>
        <dbReference type="ARBA" id="ARBA00022723"/>
    </source>
</evidence>
<keyword evidence="6" id="KW-0808">Transferase</keyword>
<keyword evidence="8" id="KW-0677">Repeat</keyword>
<dbReference type="InterPro" id="IPR000433">
    <property type="entry name" value="Znf_ZZ"/>
</dbReference>
<dbReference type="FunFam" id="2.30.30.40:FF:000078">
    <property type="entry name" value="Putative e3 ubiquitin-protein ligase mib2"/>
    <property type="match status" value="1"/>
</dbReference>
<feature type="repeat" description="ANK" evidence="12">
    <location>
        <begin position="475"/>
        <end position="507"/>
    </location>
</feature>
<evidence type="ECO:0000256" key="9">
    <source>
        <dbReference type="ARBA" id="ARBA00022771"/>
    </source>
</evidence>
<dbReference type="InterPro" id="IPR040847">
    <property type="entry name" value="SH3_15"/>
</dbReference>
<comment type="pathway">
    <text evidence="3">Protein modification; protein ubiquitination.</text>
</comment>
<dbReference type="PROSITE" id="PS50297">
    <property type="entry name" value="ANK_REP_REGION"/>
    <property type="match status" value="4"/>
</dbReference>
<dbReference type="SUPFAM" id="SSF57850">
    <property type="entry name" value="RING/U-box"/>
    <property type="match status" value="1"/>
</dbReference>
<keyword evidence="12" id="KW-0040">ANK repeat</keyword>
<reference evidence="16" key="3">
    <citation type="submission" date="2025-09" db="UniProtKB">
        <authorList>
            <consortium name="Ensembl"/>
        </authorList>
    </citation>
    <scope>IDENTIFICATION</scope>
</reference>
<feature type="repeat" description="ANK" evidence="12">
    <location>
        <begin position="442"/>
        <end position="474"/>
    </location>
</feature>
<feature type="repeat" description="ANK" evidence="12">
    <location>
        <begin position="643"/>
        <end position="675"/>
    </location>
</feature>
<dbReference type="GO" id="GO:0005737">
    <property type="term" value="C:cytoplasm"/>
    <property type="evidence" value="ECO:0007669"/>
    <property type="project" value="UniProtKB-SubCell"/>
</dbReference>
<evidence type="ECO:0000256" key="3">
    <source>
        <dbReference type="ARBA" id="ARBA00004906"/>
    </source>
</evidence>
<dbReference type="SMART" id="SM00291">
    <property type="entry name" value="ZnF_ZZ"/>
    <property type="match status" value="1"/>
</dbReference>
<keyword evidence="10" id="KW-0833">Ubl conjugation pathway</keyword>
<dbReference type="SMART" id="SM00248">
    <property type="entry name" value="ANK"/>
    <property type="match status" value="8"/>
</dbReference>
<reference evidence="16" key="2">
    <citation type="submission" date="2025-08" db="UniProtKB">
        <authorList>
            <consortium name="Ensembl"/>
        </authorList>
    </citation>
    <scope>IDENTIFICATION</scope>
</reference>
<dbReference type="UniPathway" id="UPA00143"/>
<dbReference type="GeneTree" id="ENSGT00940000158097"/>
<accession>H3B381</accession>
<evidence type="ECO:0000256" key="11">
    <source>
        <dbReference type="ARBA" id="ARBA00022833"/>
    </source>
</evidence>
<dbReference type="PROSITE" id="PS50088">
    <property type="entry name" value="ANK_REPEAT"/>
    <property type="match status" value="5"/>
</dbReference>
<evidence type="ECO:0000256" key="13">
    <source>
        <dbReference type="PROSITE-ProRule" id="PRU00228"/>
    </source>
</evidence>
<dbReference type="Proteomes" id="UP000008672">
    <property type="component" value="Unassembled WGS sequence"/>
</dbReference>
<dbReference type="eggNOG" id="KOG4582">
    <property type="taxonomic scope" value="Eukaryota"/>
</dbReference>
<proteinExistence type="predicted"/>
<protein>
    <recommendedName>
        <fullName evidence="4">RING-type E3 ubiquitin transferase</fullName>
        <ecNumber evidence="4">2.3.2.27</ecNumber>
    </recommendedName>
</protein>
<dbReference type="InterPro" id="IPR036770">
    <property type="entry name" value="Ankyrin_rpt-contain_sf"/>
</dbReference>
<evidence type="ECO:0000256" key="6">
    <source>
        <dbReference type="ARBA" id="ARBA00022679"/>
    </source>
</evidence>
<dbReference type="Gene3D" id="2.30.30.40">
    <property type="entry name" value="SH3 Domains"/>
    <property type="match status" value="2"/>
</dbReference>
<dbReference type="Ensembl" id="ENSLACT00000016466.1">
    <property type="protein sequence ID" value="ENSLACP00000016352.1"/>
    <property type="gene ID" value="ENSLACG00000014407.1"/>
</dbReference>
<dbReference type="EC" id="2.3.2.27" evidence="4"/>
<dbReference type="GO" id="GO:0008270">
    <property type="term" value="F:zinc ion binding"/>
    <property type="evidence" value="ECO:0007669"/>
    <property type="project" value="UniProtKB-KW"/>
</dbReference>
<evidence type="ECO:0000256" key="12">
    <source>
        <dbReference type="PROSITE-ProRule" id="PRU00023"/>
    </source>
</evidence>
<dbReference type="Pfam" id="PF13637">
    <property type="entry name" value="Ank_4"/>
    <property type="match status" value="1"/>
</dbReference>
<keyword evidence="17" id="KW-1185">Reference proteome</keyword>
<evidence type="ECO:0000256" key="4">
    <source>
        <dbReference type="ARBA" id="ARBA00012483"/>
    </source>
</evidence>
<dbReference type="EMBL" id="AFYH01075748">
    <property type="status" value="NOT_ANNOTATED_CDS"/>
    <property type="molecule type" value="Genomic_DNA"/>
</dbReference>
<evidence type="ECO:0000256" key="5">
    <source>
        <dbReference type="ARBA" id="ARBA00022490"/>
    </source>
</evidence>
<dbReference type="Gene3D" id="3.30.60.90">
    <property type="match status" value="1"/>
</dbReference>
<evidence type="ECO:0000256" key="1">
    <source>
        <dbReference type="ARBA" id="ARBA00000900"/>
    </source>
</evidence>
<dbReference type="FunFam" id="2.30.30.40:FF:000044">
    <property type="entry name" value="E3 ubiquitin-protein ligase MIB2, putative"/>
    <property type="match status" value="1"/>
</dbReference>
<dbReference type="GO" id="GO:0061630">
    <property type="term" value="F:ubiquitin protein ligase activity"/>
    <property type="evidence" value="ECO:0007669"/>
    <property type="project" value="UniProtKB-EC"/>
</dbReference>
<dbReference type="eggNOG" id="KOG0504">
    <property type="taxonomic scope" value="Eukaryota"/>
</dbReference>
<comment type="catalytic activity">
    <reaction evidence="1">
        <text>S-ubiquitinyl-[E2 ubiquitin-conjugating enzyme]-L-cysteine + [acceptor protein]-L-lysine = [E2 ubiquitin-conjugating enzyme]-L-cysteine + N(6)-ubiquitinyl-[acceptor protein]-L-lysine.</text>
        <dbReference type="EC" id="2.3.2.27"/>
    </reaction>
</comment>
<name>H3B381_LATCH</name>
<dbReference type="HOGENOM" id="CLU_007287_2_0_1"/>
<keyword evidence="9 13" id="KW-0863">Zinc-finger</keyword>
<dbReference type="InterPro" id="IPR010606">
    <property type="entry name" value="Mib_Herc2"/>
</dbReference>
<dbReference type="SUPFAM" id="SSF159034">
    <property type="entry name" value="Mib/herc2 domain-like"/>
    <property type="match status" value="2"/>
</dbReference>
<dbReference type="EMBL" id="AFYH01075751">
    <property type="status" value="NOT_ANNOTATED_CDS"/>
    <property type="molecule type" value="Genomic_DNA"/>
</dbReference>
<dbReference type="PROSITE" id="PS01357">
    <property type="entry name" value="ZF_ZZ_1"/>
    <property type="match status" value="1"/>
</dbReference>
<feature type="repeat" description="ANK" evidence="12">
    <location>
        <begin position="609"/>
        <end position="633"/>
    </location>
</feature>
<dbReference type="InterPro" id="IPR002110">
    <property type="entry name" value="Ankyrin_rpt"/>
</dbReference>
<keyword evidence="7" id="KW-0479">Metal-binding</keyword>
<dbReference type="AlphaFoldDB" id="H3B381"/>
<feature type="domain" description="MIB/HERC2" evidence="15">
    <location>
        <begin position="140"/>
        <end position="218"/>
    </location>
</feature>
<feature type="domain" description="ZZ-type" evidence="14">
    <location>
        <begin position="77"/>
        <end position="129"/>
    </location>
</feature>
<dbReference type="PRINTS" id="PR01415">
    <property type="entry name" value="ANKYRIN"/>
</dbReference>
<dbReference type="SUPFAM" id="SSF48403">
    <property type="entry name" value="Ankyrin repeat"/>
    <property type="match status" value="1"/>
</dbReference>
<keyword evidence="11" id="KW-0862">Zinc</keyword>
<dbReference type="EMBL" id="AFYH01075750">
    <property type="status" value="NOT_ANNOTATED_CDS"/>
    <property type="molecule type" value="Genomic_DNA"/>
</dbReference>
<evidence type="ECO:0000256" key="2">
    <source>
        <dbReference type="ARBA" id="ARBA00004496"/>
    </source>
</evidence>
<organism evidence="16 17">
    <name type="scientific">Latimeria chalumnae</name>
    <name type="common">Coelacanth</name>
    <dbReference type="NCBI Taxonomy" id="7897"/>
    <lineage>
        <taxon>Eukaryota</taxon>
        <taxon>Metazoa</taxon>
        <taxon>Chordata</taxon>
        <taxon>Craniata</taxon>
        <taxon>Vertebrata</taxon>
        <taxon>Euteleostomi</taxon>
        <taxon>Coelacanthiformes</taxon>
        <taxon>Coelacanthidae</taxon>
        <taxon>Latimeria</taxon>
    </lineage>
</organism>
<evidence type="ECO:0000313" key="16">
    <source>
        <dbReference type="Ensembl" id="ENSLACP00000016352.1"/>
    </source>
</evidence>
<evidence type="ECO:0000256" key="10">
    <source>
        <dbReference type="ARBA" id="ARBA00022786"/>
    </source>
</evidence>
<dbReference type="Pfam" id="PF06701">
    <property type="entry name" value="MIB_HERC2"/>
    <property type="match status" value="2"/>
</dbReference>
<evidence type="ECO:0000256" key="8">
    <source>
        <dbReference type="ARBA" id="ARBA00022737"/>
    </source>
</evidence>
<dbReference type="EMBL" id="AFYH01075747">
    <property type="status" value="NOT_ANNOTATED_CDS"/>
    <property type="molecule type" value="Genomic_DNA"/>
</dbReference>
<dbReference type="EMBL" id="AFYH01075749">
    <property type="status" value="NOT_ANNOTATED_CDS"/>
    <property type="molecule type" value="Genomic_DNA"/>
</dbReference>
<evidence type="ECO:0000259" key="14">
    <source>
        <dbReference type="PROSITE" id="PS50135"/>
    </source>
</evidence>
<sequence length="767" mass="84796">MSLIGVRVVRGPSWKWQDQDGGEGHLGTITDISEQGSAHGKAAIVQWDCGECRKYRIGVSNNYDLLLYDNASTGVHHVHVTCDGCNHIGIWGIRWKCVQCHNFDLCSICYMSDKHNIGHSFHRILTPSSQGVAVPPRQNSKKIQAKGIFVDATVRRGKDWKWGNQDQAKGNPGKVAAVRGWNSTAINNAATVIWSNRYRNNYRLGFGGMVDLKCTNPATGGFYYKDHLPKLGETAVIAKSTFKKGDKVKCKIFQTQQMHLGLLSELLTPIGQVKSVTTEGDIVVQYGNSNEVQYKPENIIRFYEVGDYVKIIEDLETVKKLQSGHGGWAEGMRQTLGHIGQVIKVLPKGDLKVSIGGSTWTYNPACVYTADPSEVQKEMNTNSDENDEASGGTFVFVKTKTFNFDVDHDDPVQLVIAAAKGNMDEVKELVHKFPSKVDIKHKGKTALHVASHQGHTEIVKILLEAKTDMKIKDDNEDTALHFAAYGNEHEVANMLLRNGALANSVNAANQTPLHIAAQKGYTSVARVLCDNKCDVNIQDSDGNTPMHIAVDHDFEEIIDCLSSMKNRNYSLANHSGYNPLHTAAVKGSKLGVQRIIARAANLVDEKKEDGFSALHLAAYNGHTDVVKVLIKEGRCNINALNNRGQTAFMLAVSRGHADTAFLMVRENCNINVEDEDGNTALHLLFRNQELFSEAKYQLEPDSTLLDILNDTGLIANKTIYVGEALAYFLAKEGADLHHSNNRGRKPLDYLKNDIILNTVKSFAKAYR</sequence>
<dbReference type="Pfam" id="PF00569">
    <property type="entry name" value="ZZ"/>
    <property type="match status" value="1"/>
</dbReference>
<dbReference type="Pfam" id="PF18346">
    <property type="entry name" value="SH3_15"/>
    <property type="match status" value="1"/>
</dbReference>
<evidence type="ECO:0000259" key="15">
    <source>
        <dbReference type="PROSITE" id="PS51416"/>
    </source>
</evidence>
<dbReference type="PROSITE" id="PS50135">
    <property type="entry name" value="ZF_ZZ_2"/>
    <property type="match status" value="1"/>
</dbReference>
<feature type="domain" description="MIB/HERC2" evidence="15">
    <location>
        <begin position="1"/>
        <end position="71"/>
    </location>
</feature>
<evidence type="ECO:0000313" key="17">
    <source>
        <dbReference type="Proteomes" id="UP000008672"/>
    </source>
</evidence>
<comment type="subcellular location">
    <subcellularLocation>
        <location evidence="2">Cytoplasm</location>
    </subcellularLocation>
</comment>
<dbReference type="InParanoid" id="H3B381"/>
<dbReference type="OMA" id="GDSQKCE"/>
<keyword evidence="5" id="KW-0963">Cytoplasm</keyword>
<dbReference type="STRING" id="7897.ENSLACP00000016352"/>
<dbReference type="GO" id="GO:0016567">
    <property type="term" value="P:protein ubiquitination"/>
    <property type="evidence" value="ECO:0007669"/>
    <property type="project" value="UniProtKB-UniPathway"/>
</dbReference>
<dbReference type="EMBL" id="AFYH01075752">
    <property type="status" value="NOT_ANNOTATED_CDS"/>
    <property type="molecule type" value="Genomic_DNA"/>
</dbReference>
<feature type="repeat" description="ANK" evidence="12">
    <location>
        <begin position="508"/>
        <end position="540"/>
    </location>
</feature>
<dbReference type="InterPro" id="IPR043145">
    <property type="entry name" value="Znf_ZZ_sf"/>
</dbReference>
<dbReference type="Gene3D" id="1.25.40.20">
    <property type="entry name" value="Ankyrin repeat-containing domain"/>
    <property type="match status" value="3"/>
</dbReference>
<dbReference type="PANTHER" id="PTHR24202">
    <property type="entry name" value="E3 UBIQUITIN-PROTEIN LIGASE MIB2"/>
    <property type="match status" value="1"/>
</dbReference>
<dbReference type="InterPro" id="IPR037252">
    <property type="entry name" value="Mib_Herc2_sf"/>
</dbReference>
<dbReference type="PROSITE" id="PS51416">
    <property type="entry name" value="MIB_HERC2"/>
    <property type="match status" value="2"/>
</dbReference>
<dbReference type="PANTHER" id="PTHR24202:SF4">
    <property type="entry name" value="E3 UBIQUITIN-PROTEIN LIGASE MIB2-RELATED"/>
    <property type="match status" value="1"/>
</dbReference>
<reference evidence="17" key="1">
    <citation type="submission" date="2011-08" db="EMBL/GenBank/DDBJ databases">
        <title>The draft genome of Latimeria chalumnae.</title>
        <authorList>
            <person name="Di Palma F."/>
            <person name="Alfoldi J."/>
            <person name="Johnson J."/>
            <person name="Berlin A."/>
            <person name="Gnerre S."/>
            <person name="Jaffe D."/>
            <person name="MacCallum I."/>
            <person name="Young S."/>
            <person name="Walker B.J."/>
            <person name="Lander E."/>
            <person name="Lindblad-Toh K."/>
        </authorList>
    </citation>
    <scope>NUCLEOTIDE SEQUENCE [LARGE SCALE GENOMIC DNA]</scope>
    <source>
        <strain evidence="17">Wild caught</strain>
    </source>
</reference>